<evidence type="ECO:0000313" key="2">
    <source>
        <dbReference type="Proteomes" id="UP001454036"/>
    </source>
</evidence>
<dbReference type="AlphaFoldDB" id="A0AAV3Q142"/>
<name>A0AAV3Q142_LITER</name>
<organism evidence="1 2">
    <name type="scientific">Lithospermum erythrorhizon</name>
    <name type="common">Purple gromwell</name>
    <name type="synonym">Lithospermum officinale var. erythrorhizon</name>
    <dbReference type="NCBI Taxonomy" id="34254"/>
    <lineage>
        <taxon>Eukaryota</taxon>
        <taxon>Viridiplantae</taxon>
        <taxon>Streptophyta</taxon>
        <taxon>Embryophyta</taxon>
        <taxon>Tracheophyta</taxon>
        <taxon>Spermatophyta</taxon>
        <taxon>Magnoliopsida</taxon>
        <taxon>eudicotyledons</taxon>
        <taxon>Gunneridae</taxon>
        <taxon>Pentapetalae</taxon>
        <taxon>asterids</taxon>
        <taxon>lamiids</taxon>
        <taxon>Boraginales</taxon>
        <taxon>Boraginaceae</taxon>
        <taxon>Boraginoideae</taxon>
        <taxon>Lithospermeae</taxon>
        <taxon>Lithospermum</taxon>
    </lineage>
</organism>
<dbReference type="Gene3D" id="3.10.450.10">
    <property type="match status" value="1"/>
</dbReference>
<proteinExistence type="predicted"/>
<dbReference type="Proteomes" id="UP001454036">
    <property type="component" value="Unassembled WGS sequence"/>
</dbReference>
<evidence type="ECO:0000313" key="1">
    <source>
        <dbReference type="EMBL" id="GAA0156335.1"/>
    </source>
</evidence>
<comment type="caution">
    <text evidence="1">The sequence shown here is derived from an EMBL/GenBank/DDBJ whole genome shotgun (WGS) entry which is preliminary data.</text>
</comment>
<dbReference type="SUPFAM" id="SSF54403">
    <property type="entry name" value="Cystatin/monellin"/>
    <property type="match status" value="1"/>
</dbReference>
<gene>
    <name evidence="1" type="ORF">LIER_13853</name>
</gene>
<accession>A0AAV3Q142</accession>
<sequence length="95" mass="11057">MYYCFQPAKETKLDVDDPRLVDYCNLAIDKYNSKRNTCYKYVKTISASEEEHARGSVYRIVFQAKIDDEQPVTIKASLYDGWNMISVVEVEDYPA</sequence>
<dbReference type="EMBL" id="BAABME010002838">
    <property type="protein sequence ID" value="GAA0156335.1"/>
    <property type="molecule type" value="Genomic_DNA"/>
</dbReference>
<dbReference type="InterPro" id="IPR046350">
    <property type="entry name" value="Cystatin_sf"/>
</dbReference>
<keyword evidence="2" id="KW-1185">Reference proteome</keyword>
<protein>
    <recommendedName>
        <fullName evidence="3">Cysteine proteinase inhibitor</fullName>
    </recommendedName>
</protein>
<evidence type="ECO:0008006" key="3">
    <source>
        <dbReference type="Google" id="ProtNLM"/>
    </source>
</evidence>
<reference evidence="1 2" key="1">
    <citation type="submission" date="2024-01" db="EMBL/GenBank/DDBJ databases">
        <title>The complete chloroplast genome sequence of Lithospermum erythrorhizon: insights into the phylogenetic relationship among Boraginaceae species and the maternal lineages of purple gromwells.</title>
        <authorList>
            <person name="Okada T."/>
            <person name="Watanabe K."/>
        </authorList>
    </citation>
    <scope>NUCLEOTIDE SEQUENCE [LARGE SCALE GENOMIC DNA]</scope>
</reference>